<organism evidence="2 3">
    <name type="scientific">Peribacillus simplex</name>
    <dbReference type="NCBI Taxonomy" id="1478"/>
    <lineage>
        <taxon>Bacteria</taxon>
        <taxon>Bacillati</taxon>
        <taxon>Bacillota</taxon>
        <taxon>Bacilli</taxon>
        <taxon>Bacillales</taxon>
        <taxon>Bacillaceae</taxon>
        <taxon>Peribacillus</taxon>
    </lineage>
</organism>
<proteinExistence type="predicted"/>
<protein>
    <recommendedName>
        <fullName evidence="1">DUF3870 domain-containing protein</fullName>
    </recommendedName>
</protein>
<reference evidence="2" key="1">
    <citation type="submission" date="2021-11" db="EMBL/GenBank/DDBJ databases">
        <authorList>
            <person name="Bulgarelli D."/>
        </authorList>
    </citation>
    <scope>NUCLEOTIDE SEQUENCE</scope>
    <source>
        <strain evidence="2">Bi133</strain>
    </source>
</reference>
<sequence length="105" mass="11935">MFQQNTVYIVGESKAASNNPITQQFNCFFIGFVIDSDTHEIVDAECSTTISITSRFIQSMLVGKSILRPDELEKEIEKRYFGSSQKALTVALRNASIKYQQLYKL</sequence>
<dbReference type="Proteomes" id="UP000789326">
    <property type="component" value="Unassembled WGS sequence"/>
</dbReference>
<dbReference type="Pfam" id="PF12986">
    <property type="entry name" value="DUF3870"/>
    <property type="match status" value="1"/>
</dbReference>
<evidence type="ECO:0000259" key="1">
    <source>
        <dbReference type="Pfam" id="PF12986"/>
    </source>
</evidence>
<dbReference type="InterPro" id="IPR024617">
    <property type="entry name" value="DUF3870"/>
</dbReference>
<gene>
    <name evidence="2" type="ORF">SRABI133_03426</name>
</gene>
<dbReference type="AlphaFoldDB" id="A0A9W4L0Y6"/>
<name>A0A9W4L0Y6_9BACI</name>
<dbReference type="EMBL" id="CAKKMG010000055">
    <property type="protein sequence ID" value="CAH0262407.1"/>
    <property type="molecule type" value="Genomic_DNA"/>
</dbReference>
<evidence type="ECO:0000313" key="2">
    <source>
        <dbReference type="EMBL" id="CAH0262407.1"/>
    </source>
</evidence>
<dbReference type="RefSeq" id="WP_230302878.1">
    <property type="nucleotide sequence ID" value="NZ_CAKKMG010000055.1"/>
</dbReference>
<evidence type="ECO:0000313" key="3">
    <source>
        <dbReference type="Proteomes" id="UP000789326"/>
    </source>
</evidence>
<comment type="caution">
    <text evidence="2">The sequence shown here is derived from an EMBL/GenBank/DDBJ whole genome shotgun (WGS) entry which is preliminary data.</text>
</comment>
<accession>A0A9W4L0Y6</accession>
<feature type="domain" description="DUF3870" evidence="1">
    <location>
        <begin position="8"/>
        <end position="100"/>
    </location>
</feature>